<keyword evidence="2" id="KW-1185">Reference proteome</keyword>
<name>A0ABU0RV05_9ACTN</name>
<organism evidence="1 2">
    <name type="scientific">Streptomyces turgidiscabies</name>
    <dbReference type="NCBI Taxonomy" id="85558"/>
    <lineage>
        <taxon>Bacteria</taxon>
        <taxon>Bacillati</taxon>
        <taxon>Actinomycetota</taxon>
        <taxon>Actinomycetes</taxon>
        <taxon>Kitasatosporales</taxon>
        <taxon>Streptomycetaceae</taxon>
        <taxon>Streptomyces</taxon>
    </lineage>
</organism>
<evidence type="ECO:0000313" key="2">
    <source>
        <dbReference type="Proteomes" id="UP001223072"/>
    </source>
</evidence>
<sequence>MRIRTGADEVTSSRWAVRTGALISGLALAASLGGISQAQAATPRSSASIQSIDYISGKDVTVGSCKGWMNRRSTDGYVQGLVQSWNGADCVMWLERKVIGSYDYRHVSDGYEVVNTSASTGFHWNGANAGSRVCVHNNSTGAGGCGETAW</sequence>
<protein>
    <submittedName>
        <fullName evidence="1">Uncharacterized protein</fullName>
    </submittedName>
</protein>
<gene>
    <name evidence="1" type="ORF">QFZ49_005600</name>
</gene>
<dbReference type="Proteomes" id="UP001223072">
    <property type="component" value="Unassembled WGS sequence"/>
</dbReference>
<proteinExistence type="predicted"/>
<accession>A0ABU0RV05</accession>
<evidence type="ECO:0000313" key="1">
    <source>
        <dbReference type="EMBL" id="MDQ0935628.1"/>
    </source>
</evidence>
<comment type="caution">
    <text evidence="1">The sequence shown here is derived from an EMBL/GenBank/DDBJ whole genome shotgun (WGS) entry which is preliminary data.</text>
</comment>
<reference evidence="1 2" key="1">
    <citation type="submission" date="2023-07" db="EMBL/GenBank/DDBJ databases">
        <title>Comparative genomics of wheat-associated soil bacteria to identify genetic determinants of phenazine resistance.</title>
        <authorList>
            <person name="Mouncey N."/>
        </authorList>
    </citation>
    <scope>NUCLEOTIDE SEQUENCE [LARGE SCALE GENOMIC DNA]</scope>
    <source>
        <strain evidence="1 2">W2I16</strain>
    </source>
</reference>
<dbReference type="EMBL" id="JAUSZS010000007">
    <property type="protein sequence ID" value="MDQ0935628.1"/>
    <property type="molecule type" value="Genomic_DNA"/>
</dbReference>